<keyword evidence="3" id="KW-1185">Reference proteome</keyword>
<evidence type="ECO:0000313" key="3">
    <source>
        <dbReference type="Proteomes" id="UP000242450"/>
    </source>
</evidence>
<gene>
    <name evidence="2" type="ORF">Celaphus_00014426</name>
</gene>
<feature type="non-terminal residue" evidence="2">
    <location>
        <position position="114"/>
    </location>
</feature>
<dbReference type="OrthoDB" id="185175at2759"/>
<evidence type="ECO:0000256" key="1">
    <source>
        <dbReference type="SAM" id="MobiDB-lite"/>
    </source>
</evidence>
<sequence>MMKDNLFEIVTSSGTFYVQADSPEEMHSGIKAASVCSSHPTFHSLLQQHYSLIASFTMEKLGFYESLAKFKSWNFKRTSFQSNQTSSAKTSKKNGPQKQNCDPVDLDNASLPVM</sequence>
<feature type="region of interest" description="Disordered" evidence="1">
    <location>
        <begin position="83"/>
        <end position="114"/>
    </location>
</feature>
<name>A0A212D4R4_CEREH</name>
<dbReference type="SUPFAM" id="SSF50729">
    <property type="entry name" value="PH domain-like"/>
    <property type="match status" value="1"/>
</dbReference>
<evidence type="ECO:0000313" key="2">
    <source>
        <dbReference type="EMBL" id="OWK13231.1"/>
    </source>
</evidence>
<feature type="compositionally biased region" description="Polar residues" evidence="1">
    <location>
        <begin position="83"/>
        <end position="100"/>
    </location>
</feature>
<dbReference type="EMBL" id="MKHE01000007">
    <property type="protein sequence ID" value="OWK13231.1"/>
    <property type="molecule type" value="Genomic_DNA"/>
</dbReference>
<dbReference type="InterPro" id="IPR011993">
    <property type="entry name" value="PH-like_dom_sf"/>
</dbReference>
<dbReference type="AlphaFoldDB" id="A0A212D4R4"/>
<proteinExistence type="predicted"/>
<dbReference type="Gene3D" id="2.30.29.30">
    <property type="entry name" value="Pleckstrin-homology domain (PH domain)/Phosphotyrosine-binding domain (PTB)"/>
    <property type="match status" value="1"/>
</dbReference>
<comment type="caution">
    <text evidence="2">The sequence shown here is derived from an EMBL/GenBank/DDBJ whole genome shotgun (WGS) entry which is preliminary data.</text>
</comment>
<reference evidence="2 3" key="1">
    <citation type="journal article" date="2018" name="Mol. Genet. Genomics">
        <title>The red deer Cervus elaphus genome CerEla1.0: sequencing, annotating, genes, and chromosomes.</title>
        <authorList>
            <person name="Bana N.A."/>
            <person name="Nyiri A."/>
            <person name="Nagy J."/>
            <person name="Frank K."/>
            <person name="Nagy T."/>
            <person name="Steger V."/>
            <person name="Schiller M."/>
            <person name="Lakatos P."/>
            <person name="Sugar L."/>
            <person name="Horn P."/>
            <person name="Barta E."/>
            <person name="Orosz L."/>
        </authorList>
    </citation>
    <scope>NUCLEOTIDE SEQUENCE [LARGE SCALE GENOMIC DNA]</scope>
    <source>
        <strain evidence="2">Hungarian</strain>
    </source>
</reference>
<dbReference type="Proteomes" id="UP000242450">
    <property type="component" value="Chromosome 7"/>
</dbReference>
<accession>A0A212D4R4</accession>
<protein>
    <submittedName>
        <fullName evidence="2">Uncharacterized protein</fullName>
    </submittedName>
</protein>
<organism evidence="2 3">
    <name type="scientific">Cervus elaphus hippelaphus</name>
    <name type="common">European red deer</name>
    <dbReference type="NCBI Taxonomy" id="46360"/>
    <lineage>
        <taxon>Eukaryota</taxon>
        <taxon>Metazoa</taxon>
        <taxon>Chordata</taxon>
        <taxon>Craniata</taxon>
        <taxon>Vertebrata</taxon>
        <taxon>Euteleostomi</taxon>
        <taxon>Mammalia</taxon>
        <taxon>Eutheria</taxon>
        <taxon>Laurasiatheria</taxon>
        <taxon>Artiodactyla</taxon>
        <taxon>Ruminantia</taxon>
        <taxon>Pecora</taxon>
        <taxon>Cervidae</taxon>
        <taxon>Cervinae</taxon>
        <taxon>Cervus</taxon>
    </lineage>
</organism>